<gene>
    <name evidence="1" type="ORF">V7S43_013644</name>
</gene>
<dbReference type="InterPro" id="IPR012340">
    <property type="entry name" value="NA-bd_OB-fold"/>
</dbReference>
<dbReference type="Proteomes" id="UP001632037">
    <property type="component" value="Unassembled WGS sequence"/>
</dbReference>
<proteinExistence type="predicted"/>
<dbReference type="SUPFAM" id="SSF50249">
    <property type="entry name" value="Nucleic acid-binding proteins"/>
    <property type="match status" value="1"/>
</dbReference>
<reference evidence="1 2" key="1">
    <citation type="submission" date="2024-09" db="EMBL/GenBank/DDBJ databases">
        <title>Genome sequencing and assembly of Phytophthora oleae, isolate VK10A, causative agent of rot of olive drupes.</title>
        <authorList>
            <person name="Conti Taguali S."/>
            <person name="Riolo M."/>
            <person name="La Spada F."/>
            <person name="Cacciola S.O."/>
            <person name="Dionisio G."/>
        </authorList>
    </citation>
    <scope>NUCLEOTIDE SEQUENCE [LARGE SCALE GENOMIC DNA]</scope>
    <source>
        <strain evidence="1 2">VK10A</strain>
    </source>
</reference>
<evidence type="ECO:0000313" key="2">
    <source>
        <dbReference type="Proteomes" id="UP001632037"/>
    </source>
</evidence>
<dbReference type="AlphaFoldDB" id="A0ABD3F4Z7"/>
<dbReference type="Gene3D" id="2.40.50.140">
    <property type="entry name" value="Nucleic acid-binding proteins"/>
    <property type="match status" value="1"/>
</dbReference>
<organism evidence="1 2">
    <name type="scientific">Phytophthora oleae</name>
    <dbReference type="NCBI Taxonomy" id="2107226"/>
    <lineage>
        <taxon>Eukaryota</taxon>
        <taxon>Sar</taxon>
        <taxon>Stramenopiles</taxon>
        <taxon>Oomycota</taxon>
        <taxon>Peronosporomycetes</taxon>
        <taxon>Peronosporales</taxon>
        <taxon>Peronosporaceae</taxon>
        <taxon>Phytophthora</taxon>
    </lineage>
</organism>
<protein>
    <submittedName>
        <fullName evidence="1">Uncharacterized protein</fullName>
    </submittedName>
</protein>
<name>A0ABD3F4Z7_9STRA</name>
<dbReference type="EMBL" id="JBIMZQ010000036">
    <property type="protein sequence ID" value="KAL3661441.1"/>
    <property type="molecule type" value="Genomic_DNA"/>
</dbReference>
<sequence length="141" mass="15289">MSKKTLVPTRVKELSPVLSGKEVNVKAVALESNAKDEGNASNNATLLVGDDSGCVSLVLPKTTALHVRLGDILQLVGSQVVLKSNRIYLWGGKVERVGEFLLLFKESHNVSNITWVKDPKNPDVLIPGRNPAKRPKPQTAK</sequence>
<accession>A0ABD3F4Z7</accession>
<evidence type="ECO:0000313" key="1">
    <source>
        <dbReference type="EMBL" id="KAL3661441.1"/>
    </source>
</evidence>
<keyword evidence="2" id="KW-1185">Reference proteome</keyword>
<comment type="caution">
    <text evidence="1">The sequence shown here is derived from an EMBL/GenBank/DDBJ whole genome shotgun (WGS) entry which is preliminary data.</text>
</comment>